<evidence type="ECO:0000256" key="1">
    <source>
        <dbReference type="SAM" id="MobiDB-lite"/>
    </source>
</evidence>
<gene>
    <name evidence="3" type="ORF">CAK95_03815</name>
</gene>
<dbReference type="InterPro" id="IPR007844">
    <property type="entry name" value="AsmA"/>
</dbReference>
<sequence>MLDIGVTLGNFAAALQGDRSALKVRVAGEPLKLAFDGAIATRPTLKIEGATSIDSLSLRQAIAWMGKKPLPGGGFERFSLKAQTNVLGGTIALSQVNLELDGNTAEGVLTFVVDGRQTLQGTLAADALDLTSYLSTVRLLAAPDREWSRTPIDLDGLTTADLDLRLSAAKIMIGTAQLGRTAIATNLRAGKLGITVGEARGFGGVIRGNINLAKAEQGAAFASQIVFDNVNLERCIGELFGIKRIDAKGSLTFALEGTGQSVYALTRTLEGEATLTANKGALTGLNVEQLLRRLERRPLSGGSEFRSGRTPFETLSVQVKIAKGNATVEAVDLRGQTVQLALEGEASIPARDLDLKGVATLVSASADRKAFELPFVVQGRWDDPVMLPDAQILIQRSGAAAPLLEALRRHNREERNETAPAAIPTLPALTSEPVAPTAATAPLATKEAGAQTTPGATTIEPTAPTLPLPAVTTAPAAKVE</sequence>
<protein>
    <recommendedName>
        <fullName evidence="2">AsmA domain-containing protein</fullName>
    </recommendedName>
</protein>
<evidence type="ECO:0000259" key="2">
    <source>
        <dbReference type="Pfam" id="PF05170"/>
    </source>
</evidence>
<evidence type="ECO:0000313" key="4">
    <source>
        <dbReference type="Proteomes" id="UP000194137"/>
    </source>
</evidence>
<organism evidence="3 4">
    <name type="scientific">Pseudorhodoplanes sinuspersici</name>
    <dbReference type="NCBI Taxonomy" id="1235591"/>
    <lineage>
        <taxon>Bacteria</taxon>
        <taxon>Pseudomonadati</taxon>
        <taxon>Pseudomonadota</taxon>
        <taxon>Alphaproteobacteria</taxon>
        <taxon>Hyphomicrobiales</taxon>
        <taxon>Pseudorhodoplanes</taxon>
    </lineage>
</organism>
<dbReference type="PANTHER" id="PTHR30441:SF4">
    <property type="entry name" value="PROTEIN ASMA"/>
    <property type="match status" value="1"/>
</dbReference>
<dbReference type="EMBL" id="CP021112">
    <property type="protein sequence ID" value="ARQ02730.1"/>
    <property type="molecule type" value="Genomic_DNA"/>
</dbReference>
<dbReference type="GO" id="GO:0090313">
    <property type="term" value="P:regulation of protein targeting to membrane"/>
    <property type="evidence" value="ECO:0007669"/>
    <property type="project" value="TreeGrafter"/>
</dbReference>
<dbReference type="PANTHER" id="PTHR30441">
    <property type="entry name" value="DUF748 DOMAIN-CONTAINING PROTEIN"/>
    <property type="match status" value="1"/>
</dbReference>
<dbReference type="KEGG" id="psin:CAK95_03815"/>
<dbReference type="GO" id="GO:0005886">
    <property type="term" value="C:plasma membrane"/>
    <property type="evidence" value="ECO:0007669"/>
    <property type="project" value="TreeGrafter"/>
</dbReference>
<proteinExistence type="predicted"/>
<dbReference type="AlphaFoldDB" id="A0A1W6ZZI2"/>
<name>A0A1W6ZZI2_9HYPH</name>
<dbReference type="Pfam" id="PF05170">
    <property type="entry name" value="AsmA"/>
    <property type="match status" value="1"/>
</dbReference>
<dbReference type="STRING" id="1235591.CAK95_03815"/>
<reference evidence="3 4" key="1">
    <citation type="submission" date="2017-05" db="EMBL/GenBank/DDBJ databases">
        <title>Full genome sequence of Pseudorhodoplanes sinuspersici.</title>
        <authorList>
            <person name="Dastgheib S.M.M."/>
            <person name="Shavandi M."/>
            <person name="Tirandaz H."/>
        </authorList>
    </citation>
    <scope>NUCLEOTIDE SEQUENCE [LARGE SCALE GENOMIC DNA]</scope>
    <source>
        <strain evidence="3 4">RIPI110</strain>
    </source>
</reference>
<accession>A0A1W6ZZI2</accession>
<dbReference type="Proteomes" id="UP000194137">
    <property type="component" value="Chromosome"/>
</dbReference>
<feature type="region of interest" description="Disordered" evidence="1">
    <location>
        <begin position="443"/>
        <end position="480"/>
    </location>
</feature>
<feature type="domain" description="AsmA" evidence="2">
    <location>
        <begin position="144"/>
        <end position="328"/>
    </location>
</feature>
<dbReference type="InterPro" id="IPR052894">
    <property type="entry name" value="AsmA-related"/>
</dbReference>
<evidence type="ECO:0000313" key="3">
    <source>
        <dbReference type="EMBL" id="ARQ02730.1"/>
    </source>
</evidence>
<keyword evidence="4" id="KW-1185">Reference proteome</keyword>